<feature type="transmembrane region" description="Helical" evidence="3">
    <location>
        <begin position="626"/>
        <end position="646"/>
    </location>
</feature>
<feature type="region of interest" description="Disordered" evidence="2">
    <location>
        <begin position="1"/>
        <end position="50"/>
    </location>
</feature>
<organism evidence="4 5">
    <name type="scientific">Herrania umbratica</name>
    <dbReference type="NCBI Taxonomy" id="108875"/>
    <lineage>
        <taxon>Eukaryota</taxon>
        <taxon>Viridiplantae</taxon>
        <taxon>Streptophyta</taxon>
        <taxon>Embryophyta</taxon>
        <taxon>Tracheophyta</taxon>
        <taxon>Spermatophyta</taxon>
        <taxon>Magnoliopsida</taxon>
        <taxon>eudicotyledons</taxon>
        <taxon>Gunneridae</taxon>
        <taxon>Pentapetalae</taxon>
        <taxon>rosids</taxon>
        <taxon>malvids</taxon>
        <taxon>Malvales</taxon>
        <taxon>Malvaceae</taxon>
        <taxon>Byttnerioideae</taxon>
        <taxon>Herrania</taxon>
    </lineage>
</organism>
<keyword evidence="4" id="KW-1185">Reference proteome</keyword>
<dbReference type="PANTHER" id="PTHR11363">
    <property type="entry name" value="60S RIBOSOMAL PROTEIN L3-RELATED"/>
    <property type="match status" value="1"/>
</dbReference>
<evidence type="ECO:0000256" key="3">
    <source>
        <dbReference type="SAM" id="Phobius"/>
    </source>
</evidence>
<evidence type="ECO:0000313" key="4">
    <source>
        <dbReference type="Proteomes" id="UP000504621"/>
    </source>
</evidence>
<protein>
    <submittedName>
        <fullName evidence="5">Trichohyalin-like</fullName>
    </submittedName>
</protein>
<dbReference type="RefSeq" id="XP_021282493.1">
    <property type="nucleotide sequence ID" value="XM_021426818.1"/>
</dbReference>
<feature type="coiled-coil region" evidence="1">
    <location>
        <begin position="311"/>
        <end position="534"/>
    </location>
</feature>
<dbReference type="GeneID" id="110415233"/>
<feature type="coiled-coil region" evidence="1">
    <location>
        <begin position="192"/>
        <end position="282"/>
    </location>
</feature>
<dbReference type="PANTHER" id="PTHR11363:SF15">
    <property type="entry name" value="PREFOLDIN CHAPERONE SUBUNIT FAMILY PROTEIN"/>
    <property type="match status" value="1"/>
</dbReference>
<sequence>MAKKKQSRQAKDHKQQNQSQETHDPVKDSTFTESYNPLSRQSSMEDPNGKLQNLKSLNALLLKEAVEKRQQIESLVHANEALQAELSERKGLDGEESEKNVSLEFQHGLLWVYMNAQMREMGAGSEREIGELKTKVNGLMGSLENESQRLSLACRERDLARYDFELQVKESSLMKEKLMKMEKKERKFVEEIEKLKVGYDRLVGEKEELEKVKSSVVKDRDVLDKNMQDMVKKVESLRREIEAVVRERKEIEMEKNEQRVNIDQMEKEVRQMSEVIMSLRKEEGILRSKVFELEKNCGEAMDREAERAIEIGALVEEKRAKERSIERLREEKDSVSKLLEMTMVESDDMQRRIELLLGESDITRRVLEMKEKELNDLQKKIEELVGDKIEIEKVKTSCENENAELRNKVSELRNVVNRVQEACEDHEKENKELISEVSHFRDSFDQVTLERDNALKGLDEEKQNGVNLRTKVSELQKMLEKTAEELAQKTAEWQNLIKEKQEMESHFGSMSEDKDKLQKDLLEASRSINDLRVKMESTSINYERALTLLKNTATLLCQSKNENDQKVKEEAAITEKKLEDEIQPYAAELEAIKQAFKNKETTAQDLKQKVEFMEIGMVEARKKESFWTLVSSATTLLAAISVAYAARGR</sequence>
<evidence type="ECO:0000256" key="2">
    <source>
        <dbReference type="SAM" id="MobiDB-lite"/>
    </source>
</evidence>
<dbReference type="InterPro" id="IPR045077">
    <property type="entry name" value="L3_arc_euk"/>
</dbReference>
<keyword evidence="3" id="KW-0472">Membrane</keyword>
<evidence type="ECO:0000313" key="5">
    <source>
        <dbReference type="RefSeq" id="XP_021282493.1"/>
    </source>
</evidence>
<keyword evidence="3" id="KW-0812">Transmembrane</keyword>
<dbReference type="GO" id="GO:0003735">
    <property type="term" value="F:structural constituent of ribosome"/>
    <property type="evidence" value="ECO:0007669"/>
    <property type="project" value="InterPro"/>
</dbReference>
<keyword evidence="1" id="KW-0175">Coiled coil</keyword>
<dbReference type="OrthoDB" id="689590at2759"/>
<dbReference type="Proteomes" id="UP000504621">
    <property type="component" value="Unplaced"/>
</dbReference>
<accession>A0A6J1A690</accession>
<feature type="compositionally biased region" description="Polar residues" evidence="2">
    <location>
        <begin position="29"/>
        <end position="45"/>
    </location>
</feature>
<evidence type="ECO:0000256" key="1">
    <source>
        <dbReference type="SAM" id="Coils"/>
    </source>
</evidence>
<dbReference type="GO" id="GO:0003723">
    <property type="term" value="F:RNA binding"/>
    <property type="evidence" value="ECO:0007669"/>
    <property type="project" value="TreeGrafter"/>
</dbReference>
<dbReference type="AlphaFoldDB" id="A0A6J1A690"/>
<feature type="compositionally biased region" description="Basic and acidic residues" evidence="2">
    <location>
        <begin position="9"/>
        <end position="27"/>
    </location>
</feature>
<dbReference type="GO" id="GO:0022625">
    <property type="term" value="C:cytosolic large ribosomal subunit"/>
    <property type="evidence" value="ECO:0007669"/>
    <property type="project" value="TreeGrafter"/>
</dbReference>
<feature type="coiled-coil region" evidence="1">
    <location>
        <begin position="51"/>
        <end position="85"/>
    </location>
</feature>
<proteinExistence type="predicted"/>
<reference evidence="5" key="1">
    <citation type="submission" date="2025-08" db="UniProtKB">
        <authorList>
            <consortium name="RefSeq"/>
        </authorList>
    </citation>
    <scope>IDENTIFICATION</scope>
    <source>
        <tissue evidence="5">Leaf</tissue>
    </source>
</reference>
<name>A0A6J1A690_9ROSI</name>
<dbReference type="GO" id="GO:0006412">
    <property type="term" value="P:translation"/>
    <property type="evidence" value="ECO:0007669"/>
    <property type="project" value="InterPro"/>
</dbReference>
<feature type="coiled-coil region" evidence="1">
    <location>
        <begin position="589"/>
        <end position="623"/>
    </location>
</feature>
<gene>
    <name evidence="5" type="primary">LOC110415233</name>
</gene>
<keyword evidence="3" id="KW-1133">Transmembrane helix</keyword>